<sequence length="370" mass="40538">MFLETVQELPGTVVAVLPSEGPLAARLRARNIRYNVRNYPVLRRIELRGLRNSVRFLFRFISSLRSLARVIRRDADAVYVSTVTAPVWVLAARLAGVPVVCHVHESEPGMSKARSLILLWPLRLARLIIANSESTRAWIAAGTNARTASRIRVVHNGIPVLAGRLQEDAGSRESSRLIVVGRLSRGKGQDVAIRAVALLRKQGYDVSLSLVGQCFPGYESVVEDLHRLARQLDLSTHVSFDGFQDPRPYYESCDVVLVPSRVESFGLVAVEALFHRRPVVATRVGGLSEIIRDGETGLLVEPEAVAGLAKAIATLLDDPVYAQRLARQGWAEAVDRFSSHSFARRLRSALSSLGSLPDQSPGLAASDGHH</sequence>
<evidence type="ECO:0000256" key="2">
    <source>
        <dbReference type="ARBA" id="ARBA00022679"/>
    </source>
</evidence>
<proteinExistence type="predicted"/>
<dbReference type="Pfam" id="PF00534">
    <property type="entry name" value="Glycos_transf_1"/>
    <property type="match status" value="1"/>
</dbReference>
<organism evidence="5 6">
    <name type="scientific">Blastococcus deserti</name>
    <dbReference type="NCBI Taxonomy" id="2259033"/>
    <lineage>
        <taxon>Bacteria</taxon>
        <taxon>Bacillati</taxon>
        <taxon>Actinomycetota</taxon>
        <taxon>Actinomycetes</taxon>
        <taxon>Geodermatophilales</taxon>
        <taxon>Geodermatophilaceae</taxon>
        <taxon>Blastococcus</taxon>
    </lineage>
</organism>
<name>A0ABW4XCV8_9ACTN</name>
<gene>
    <name evidence="5" type="ORF">ACFSHS_14510</name>
</gene>
<dbReference type="CDD" id="cd03801">
    <property type="entry name" value="GT4_PimA-like"/>
    <property type="match status" value="1"/>
</dbReference>
<dbReference type="EC" id="2.4.-.-" evidence="5"/>
<dbReference type="InterPro" id="IPR028098">
    <property type="entry name" value="Glyco_trans_4-like_N"/>
</dbReference>
<dbReference type="RefSeq" id="WP_376877465.1">
    <property type="nucleotide sequence ID" value="NZ_JBHUHP010000014.1"/>
</dbReference>
<dbReference type="Pfam" id="PF13439">
    <property type="entry name" value="Glyco_transf_4"/>
    <property type="match status" value="1"/>
</dbReference>
<feature type="domain" description="Glycosyltransferase subfamily 4-like N-terminal" evidence="4">
    <location>
        <begin position="28"/>
        <end position="159"/>
    </location>
</feature>
<dbReference type="Proteomes" id="UP001597402">
    <property type="component" value="Unassembled WGS sequence"/>
</dbReference>
<dbReference type="InterPro" id="IPR001296">
    <property type="entry name" value="Glyco_trans_1"/>
</dbReference>
<reference evidence="6" key="1">
    <citation type="journal article" date="2019" name="Int. J. Syst. Evol. Microbiol.">
        <title>The Global Catalogue of Microorganisms (GCM) 10K type strain sequencing project: providing services to taxonomists for standard genome sequencing and annotation.</title>
        <authorList>
            <consortium name="The Broad Institute Genomics Platform"/>
            <consortium name="The Broad Institute Genome Sequencing Center for Infectious Disease"/>
            <person name="Wu L."/>
            <person name="Ma J."/>
        </authorList>
    </citation>
    <scope>NUCLEOTIDE SEQUENCE [LARGE SCALE GENOMIC DNA]</scope>
    <source>
        <strain evidence="6">JCM 3338</strain>
    </source>
</reference>
<dbReference type="EMBL" id="JBHUHP010000014">
    <property type="protein sequence ID" value="MFD2092784.1"/>
    <property type="molecule type" value="Genomic_DNA"/>
</dbReference>
<keyword evidence="2 5" id="KW-0808">Transferase</keyword>
<dbReference type="Gene3D" id="3.40.50.2000">
    <property type="entry name" value="Glycogen Phosphorylase B"/>
    <property type="match status" value="2"/>
</dbReference>
<comment type="caution">
    <text evidence="5">The sequence shown here is derived from an EMBL/GenBank/DDBJ whole genome shotgun (WGS) entry which is preliminary data.</text>
</comment>
<evidence type="ECO:0000313" key="5">
    <source>
        <dbReference type="EMBL" id="MFD2092784.1"/>
    </source>
</evidence>
<dbReference type="PANTHER" id="PTHR12526:SF510">
    <property type="entry name" value="D-INOSITOL 3-PHOSPHATE GLYCOSYLTRANSFERASE"/>
    <property type="match status" value="1"/>
</dbReference>
<keyword evidence="1 5" id="KW-0328">Glycosyltransferase</keyword>
<dbReference type="PANTHER" id="PTHR12526">
    <property type="entry name" value="GLYCOSYLTRANSFERASE"/>
    <property type="match status" value="1"/>
</dbReference>
<keyword evidence="6" id="KW-1185">Reference proteome</keyword>
<evidence type="ECO:0000259" key="3">
    <source>
        <dbReference type="Pfam" id="PF00534"/>
    </source>
</evidence>
<dbReference type="SUPFAM" id="SSF53756">
    <property type="entry name" value="UDP-Glycosyltransferase/glycogen phosphorylase"/>
    <property type="match status" value="1"/>
</dbReference>
<dbReference type="GO" id="GO:0016757">
    <property type="term" value="F:glycosyltransferase activity"/>
    <property type="evidence" value="ECO:0007669"/>
    <property type="project" value="UniProtKB-KW"/>
</dbReference>
<protein>
    <submittedName>
        <fullName evidence="5">Glycosyltransferase family 4 protein</fullName>
        <ecNumber evidence="5">2.4.-.-</ecNumber>
    </submittedName>
</protein>
<evidence type="ECO:0000259" key="4">
    <source>
        <dbReference type="Pfam" id="PF13439"/>
    </source>
</evidence>
<accession>A0ABW4XCV8</accession>
<feature type="domain" description="Glycosyl transferase family 1" evidence="3">
    <location>
        <begin position="175"/>
        <end position="328"/>
    </location>
</feature>
<evidence type="ECO:0000256" key="1">
    <source>
        <dbReference type="ARBA" id="ARBA00022676"/>
    </source>
</evidence>
<evidence type="ECO:0000313" key="6">
    <source>
        <dbReference type="Proteomes" id="UP001597402"/>
    </source>
</evidence>